<evidence type="ECO:0000313" key="3">
    <source>
        <dbReference type="Proteomes" id="UP000184310"/>
    </source>
</evidence>
<reference evidence="2 3" key="1">
    <citation type="submission" date="2016-11" db="EMBL/GenBank/DDBJ databases">
        <authorList>
            <person name="Jaros S."/>
            <person name="Januszkiewicz K."/>
            <person name="Wedrychowicz H."/>
        </authorList>
    </citation>
    <scope>NUCLEOTIDE SEQUENCE [LARGE SCALE GENOMIC DNA]</scope>
    <source>
        <strain evidence="2 3">DSM 21758</strain>
    </source>
</reference>
<protein>
    <recommendedName>
        <fullName evidence="4">Alpha/beta hydrolase family protein</fullName>
    </recommendedName>
</protein>
<sequence length="139" mass="16245">MSYAKSLSNNISVFACSMGAYFTLLAYSNEVLRQCLFLSPVVDMKRIINNMMTWFNISEDRLKVEKEIPTPTGHALYWDYYCYVKEHPITTWNEKTSIIYGSEDNLCEFDVVSKFAKSFDCSLQVMENGEHYFHTEEQL</sequence>
<proteinExistence type="predicted"/>
<accession>A0A1M6GHZ1</accession>
<dbReference type="AlphaFoldDB" id="A0A1M6GHZ1"/>
<organism evidence="2 3">
    <name type="scientific">Clostridium cavendishii DSM 21758</name>
    <dbReference type="NCBI Taxonomy" id="1121302"/>
    <lineage>
        <taxon>Bacteria</taxon>
        <taxon>Bacillati</taxon>
        <taxon>Bacillota</taxon>
        <taxon>Clostridia</taxon>
        <taxon>Eubacteriales</taxon>
        <taxon>Clostridiaceae</taxon>
        <taxon>Clostridium</taxon>
    </lineage>
</organism>
<dbReference type="PROSITE" id="PS51257">
    <property type="entry name" value="PROKAR_LIPOPROTEIN"/>
    <property type="match status" value="1"/>
</dbReference>
<gene>
    <name evidence="2" type="ORF">SAMN02745163_01293</name>
</gene>
<keyword evidence="3" id="KW-1185">Reference proteome</keyword>
<dbReference type="Gene3D" id="3.40.50.1820">
    <property type="entry name" value="alpha/beta hydrolase"/>
    <property type="match status" value="1"/>
</dbReference>
<dbReference type="STRING" id="1121302.SAMN02745163_01293"/>
<name>A0A1M6GHZ1_9CLOT</name>
<feature type="transmembrane region" description="Helical" evidence="1">
    <location>
        <begin position="7"/>
        <end position="27"/>
    </location>
</feature>
<dbReference type="EMBL" id="FQZB01000006">
    <property type="protein sequence ID" value="SHJ09523.1"/>
    <property type="molecule type" value="Genomic_DNA"/>
</dbReference>
<keyword evidence="1" id="KW-0812">Transmembrane</keyword>
<evidence type="ECO:0000313" key="2">
    <source>
        <dbReference type="EMBL" id="SHJ09523.1"/>
    </source>
</evidence>
<dbReference type="Proteomes" id="UP000184310">
    <property type="component" value="Unassembled WGS sequence"/>
</dbReference>
<evidence type="ECO:0008006" key="4">
    <source>
        <dbReference type="Google" id="ProtNLM"/>
    </source>
</evidence>
<dbReference type="SUPFAM" id="SSF53474">
    <property type="entry name" value="alpha/beta-Hydrolases"/>
    <property type="match status" value="1"/>
</dbReference>
<keyword evidence="1" id="KW-1133">Transmembrane helix</keyword>
<keyword evidence="1" id="KW-0472">Membrane</keyword>
<evidence type="ECO:0000256" key="1">
    <source>
        <dbReference type="SAM" id="Phobius"/>
    </source>
</evidence>
<dbReference type="InterPro" id="IPR029058">
    <property type="entry name" value="AB_hydrolase_fold"/>
</dbReference>